<feature type="domain" description="C2H2-type" evidence="2">
    <location>
        <begin position="66"/>
        <end position="93"/>
    </location>
</feature>
<keyword evidence="1" id="KW-0479">Metal-binding</keyword>
<keyword evidence="1" id="KW-0863">Zinc-finger</keyword>
<evidence type="ECO:0000256" key="1">
    <source>
        <dbReference type="PROSITE-ProRule" id="PRU00042"/>
    </source>
</evidence>
<protein>
    <recommendedName>
        <fullName evidence="2">C2H2-type domain-containing protein</fullName>
    </recommendedName>
</protein>
<gene>
    <name evidence="3" type="ORF">EJD97_002031</name>
</gene>
<evidence type="ECO:0000313" key="3">
    <source>
        <dbReference type="EMBL" id="TMX05170.1"/>
    </source>
</evidence>
<reference evidence="3" key="1">
    <citation type="submission" date="2019-05" db="EMBL/GenBank/DDBJ databases">
        <title>The de novo reference genome and transcriptome assemblies of the wild tomato species Solanum chilense.</title>
        <authorList>
            <person name="Stam R."/>
            <person name="Nosenko T."/>
            <person name="Hoerger A.C."/>
            <person name="Stephan W."/>
            <person name="Seidel M.A."/>
            <person name="Kuhn J.M.M."/>
            <person name="Haberer G."/>
            <person name="Tellier A."/>
        </authorList>
    </citation>
    <scope>NUCLEOTIDE SEQUENCE</scope>
    <source>
        <tissue evidence="3">Mature leaves</tissue>
    </source>
</reference>
<dbReference type="PANTHER" id="PTHR46353:SF5">
    <property type="entry name" value="ZINC FINGER PROTEIN 5"/>
    <property type="match status" value="1"/>
</dbReference>
<dbReference type="PROSITE" id="PS00028">
    <property type="entry name" value="ZINC_FINGER_C2H2_1"/>
    <property type="match status" value="1"/>
</dbReference>
<evidence type="ECO:0000259" key="2">
    <source>
        <dbReference type="PROSITE" id="PS50157"/>
    </source>
</evidence>
<dbReference type="InterPro" id="IPR013087">
    <property type="entry name" value="Znf_C2H2_type"/>
</dbReference>
<dbReference type="GO" id="GO:0003700">
    <property type="term" value="F:DNA-binding transcription factor activity"/>
    <property type="evidence" value="ECO:0007669"/>
    <property type="project" value="TreeGrafter"/>
</dbReference>
<dbReference type="GO" id="GO:0010090">
    <property type="term" value="P:trichome morphogenesis"/>
    <property type="evidence" value="ECO:0007669"/>
    <property type="project" value="InterPro"/>
</dbReference>
<name>A0A6N2CKC7_SOLCI</name>
<keyword evidence="1" id="KW-0862">Zinc</keyword>
<dbReference type="GO" id="GO:0009740">
    <property type="term" value="P:gibberellic acid mediated signaling pathway"/>
    <property type="evidence" value="ECO:0007669"/>
    <property type="project" value="TreeGrafter"/>
</dbReference>
<dbReference type="AlphaFoldDB" id="A0A6N2CKC7"/>
<dbReference type="PROSITE" id="PS50157">
    <property type="entry name" value="ZINC_FINGER_C2H2_2"/>
    <property type="match status" value="1"/>
</dbReference>
<dbReference type="GO" id="GO:0005634">
    <property type="term" value="C:nucleus"/>
    <property type="evidence" value="ECO:0007669"/>
    <property type="project" value="TreeGrafter"/>
</dbReference>
<dbReference type="GO" id="GO:0009736">
    <property type="term" value="P:cytokinin-activated signaling pathway"/>
    <property type="evidence" value="ECO:0007669"/>
    <property type="project" value="TreeGrafter"/>
</dbReference>
<dbReference type="Gene3D" id="3.30.160.60">
    <property type="entry name" value="Classic Zinc Finger"/>
    <property type="match status" value="1"/>
</dbReference>
<dbReference type="PANTHER" id="PTHR46353">
    <property type="entry name" value="ZINC FINGER PROTEIN 5"/>
    <property type="match status" value="1"/>
</dbReference>
<sequence length="197" mass="22968">MEKDIISSTNFLPPSCNIGVNESFSKRLKLFGFELIHDPCRQKEEEHDESHVNSSNINEKLDHKKFECHYCLKEFSNSQALGGHQNAHKKERLRKKRLQLEERKANLFYYLQAFETNNNMNITSTNYCYDYSDDEFTMDEESQINFTSYDQFTLTHGKRCRENNKVAIIMKPSSNIPSSASKQSCKPLDLQLGLTLH</sequence>
<dbReference type="GO" id="GO:0000976">
    <property type="term" value="F:transcription cis-regulatory region binding"/>
    <property type="evidence" value="ECO:0007669"/>
    <property type="project" value="TreeGrafter"/>
</dbReference>
<dbReference type="Pfam" id="PF13912">
    <property type="entry name" value="zf-C2H2_6"/>
    <property type="match status" value="1"/>
</dbReference>
<proteinExistence type="predicted"/>
<dbReference type="EMBL" id="RXGB01000123">
    <property type="protein sequence ID" value="TMX05170.1"/>
    <property type="molecule type" value="Genomic_DNA"/>
</dbReference>
<dbReference type="InterPro" id="IPR036236">
    <property type="entry name" value="Znf_C2H2_sf"/>
</dbReference>
<accession>A0A6N2CKC7</accession>
<dbReference type="InterPro" id="IPR044299">
    <property type="entry name" value="GIS3/ZFP5/ZFP6"/>
</dbReference>
<dbReference type="SUPFAM" id="SSF57667">
    <property type="entry name" value="beta-beta-alpha zinc fingers"/>
    <property type="match status" value="1"/>
</dbReference>
<organism evidence="3">
    <name type="scientific">Solanum chilense</name>
    <name type="common">Tomato</name>
    <name type="synonym">Lycopersicon chilense</name>
    <dbReference type="NCBI Taxonomy" id="4083"/>
    <lineage>
        <taxon>Eukaryota</taxon>
        <taxon>Viridiplantae</taxon>
        <taxon>Streptophyta</taxon>
        <taxon>Embryophyta</taxon>
        <taxon>Tracheophyta</taxon>
        <taxon>Spermatophyta</taxon>
        <taxon>Magnoliopsida</taxon>
        <taxon>eudicotyledons</taxon>
        <taxon>Gunneridae</taxon>
        <taxon>Pentapetalae</taxon>
        <taxon>asterids</taxon>
        <taxon>lamiids</taxon>
        <taxon>Solanales</taxon>
        <taxon>Solanaceae</taxon>
        <taxon>Solanoideae</taxon>
        <taxon>Solaneae</taxon>
        <taxon>Solanum</taxon>
        <taxon>Solanum subgen. Lycopersicon</taxon>
    </lineage>
</organism>
<dbReference type="GO" id="GO:0008270">
    <property type="term" value="F:zinc ion binding"/>
    <property type="evidence" value="ECO:0007669"/>
    <property type="project" value="UniProtKB-KW"/>
</dbReference>
<comment type="caution">
    <text evidence="3">The sequence shown here is derived from an EMBL/GenBank/DDBJ whole genome shotgun (WGS) entry which is preliminary data.</text>
</comment>